<dbReference type="OrthoDB" id="3989964at2759"/>
<dbReference type="Proteomes" id="UP000094455">
    <property type="component" value="Unassembled WGS sequence"/>
</dbReference>
<name>A0A1E3NIN7_9ASCO</name>
<protein>
    <recommendedName>
        <fullName evidence="2">AAR2 N-terminal domain-containing protein</fullName>
    </recommendedName>
</protein>
<sequence length="195" mass="21393">MDGSTLYFDDAVPPHCSVGVDLFFFCSEPGRELRGVRNLPAGVHVVHLTSGLHNTRTAQLLELDGRSGYAVRFCHRTGDDAPYTEIHTVRLDRHSVVPDTLGRRVVDYGALAVAGADWRALRFDRSVLGFVRSPDGVLRTHDSTGPELRRRRRRRLAPARARARAAAERARLHHQRQAAAGASGPDGGGPHRGLP</sequence>
<reference evidence="3 4" key="1">
    <citation type="journal article" date="2016" name="Proc. Natl. Acad. Sci. U.S.A.">
        <title>Comparative genomics of biotechnologically important yeasts.</title>
        <authorList>
            <person name="Riley R."/>
            <person name="Haridas S."/>
            <person name="Wolfe K.H."/>
            <person name="Lopes M.R."/>
            <person name="Hittinger C.T."/>
            <person name="Goeker M."/>
            <person name="Salamov A.A."/>
            <person name="Wisecaver J.H."/>
            <person name="Long T.M."/>
            <person name="Calvey C.H."/>
            <person name="Aerts A.L."/>
            <person name="Barry K.W."/>
            <person name="Choi C."/>
            <person name="Clum A."/>
            <person name="Coughlan A.Y."/>
            <person name="Deshpande S."/>
            <person name="Douglass A.P."/>
            <person name="Hanson S.J."/>
            <person name="Klenk H.-P."/>
            <person name="LaButti K.M."/>
            <person name="Lapidus A."/>
            <person name="Lindquist E.A."/>
            <person name="Lipzen A.M."/>
            <person name="Meier-Kolthoff J.P."/>
            <person name="Ohm R.A."/>
            <person name="Otillar R.P."/>
            <person name="Pangilinan J.L."/>
            <person name="Peng Y."/>
            <person name="Rokas A."/>
            <person name="Rosa C.A."/>
            <person name="Scheuner C."/>
            <person name="Sibirny A.A."/>
            <person name="Slot J.C."/>
            <person name="Stielow J.B."/>
            <person name="Sun H."/>
            <person name="Kurtzman C.P."/>
            <person name="Blackwell M."/>
            <person name="Grigoriev I.V."/>
            <person name="Jeffries T.W."/>
        </authorList>
    </citation>
    <scope>NUCLEOTIDE SEQUENCE [LARGE SCALE GENOMIC DNA]</scope>
    <source>
        <strain evidence="3 4">NRRL Y-2026</strain>
    </source>
</reference>
<proteinExistence type="predicted"/>
<feature type="domain" description="AAR2 N-terminal" evidence="2">
    <location>
        <begin position="11"/>
        <end position="71"/>
    </location>
</feature>
<accession>A0A1E3NIN7</accession>
<dbReference type="InterPro" id="IPR038516">
    <property type="entry name" value="AAR2_N_sf"/>
</dbReference>
<feature type="compositionally biased region" description="Gly residues" evidence="1">
    <location>
        <begin position="184"/>
        <end position="195"/>
    </location>
</feature>
<keyword evidence="4" id="KW-1185">Reference proteome</keyword>
<dbReference type="Pfam" id="PF20981">
    <property type="entry name" value="AAR2_1st"/>
    <property type="match status" value="1"/>
</dbReference>
<dbReference type="GeneID" id="30176614"/>
<feature type="compositionally biased region" description="Basic and acidic residues" evidence="1">
    <location>
        <begin position="139"/>
        <end position="148"/>
    </location>
</feature>
<evidence type="ECO:0000259" key="2">
    <source>
        <dbReference type="Pfam" id="PF20981"/>
    </source>
</evidence>
<dbReference type="InterPro" id="IPR033647">
    <property type="entry name" value="Aar2_N"/>
</dbReference>
<evidence type="ECO:0000313" key="3">
    <source>
        <dbReference type="EMBL" id="ODQ46012.1"/>
    </source>
</evidence>
<evidence type="ECO:0000313" key="4">
    <source>
        <dbReference type="Proteomes" id="UP000094455"/>
    </source>
</evidence>
<evidence type="ECO:0000256" key="1">
    <source>
        <dbReference type="SAM" id="MobiDB-lite"/>
    </source>
</evidence>
<dbReference type="Gene3D" id="2.60.34.20">
    <property type="match status" value="1"/>
</dbReference>
<dbReference type="AlphaFoldDB" id="A0A1E3NIN7"/>
<gene>
    <name evidence="3" type="ORF">PICMEDRAFT_12451</name>
</gene>
<dbReference type="RefSeq" id="XP_019017125.1">
    <property type="nucleotide sequence ID" value="XM_019159927.1"/>
</dbReference>
<organism evidence="3 4">
    <name type="scientific">Pichia membranifaciens NRRL Y-2026</name>
    <dbReference type="NCBI Taxonomy" id="763406"/>
    <lineage>
        <taxon>Eukaryota</taxon>
        <taxon>Fungi</taxon>
        <taxon>Dikarya</taxon>
        <taxon>Ascomycota</taxon>
        <taxon>Saccharomycotina</taxon>
        <taxon>Pichiomycetes</taxon>
        <taxon>Pichiales</taxon>
        <taxon>Pichiaceae</taxon>
        <taxon>Pichia</taxon>
    </lineage>
</organism>
<feature type="region of interest" description="Disordered" evidence="1">
    <location>
        <begin position="139"/>
        <end position="195"/>
    </location>
</feature>
<dbReference type="EMBL" id="KV454004">
    <property type="protein sequence ID" value="ODQ46012.1"/>
    <property type="molecule type" value="Genomic_DNA"/>
</dbReference>
<feature type="compositionally biased region" description="Basic residues" evidence="1">
    <location>
        <begin position="149"/>
        <end position="163"/>
    </location>
</feature>